<feature type="compositionally biased region" description="Polar residues" evidence="1">
    <location>
        <begin position="370"/>
        <end position="379"/>
    </location>
</feature>
<organism evidence="2 3">
    <name type="scientific">Delitschia confertaspora ATCC 74209</name>
    <dbReference type="NCBI Taxonomy" id="1513339"/>
    <lineage>
        <taxon>Eukaryota</taxon>
        <taxon>Fungi</taxon>
        <taxon>Dikarya</taxon>
        <taxon>Ascomycota</taxon>
        <taxon>Pezizomycotina</taxon>
        <taxon>Dothideomycetes</taxon>
        <taxon>Pleosporomycetidae</taxon>
        <taxon>Pleosporales</taxon>
        <taxon>Delitschiaceae</taxon>
        <taxon>Delitschia</taxon>
    </lineage>
</organism>
<feature type="compositionally biased region" description="Basic and acidic residues" evidence="1">
    <location>
        <begin position="304"/>
        <end position="315"/>
    </location>
</feature>
<dbReference type="AlphaFoldDB" id="A0A9P4MRI8"/>
<evidence type="ECO:0000256" key="1">
    <source>
        <dbReference type="SAM" id="MobiDB-lite"/>
    </source>
</evidence>
<dbReference type="OrthoDB" id="3783833at2759"/>
<feature type="region of interest" description="Disordered" evidence="1">
    <location>
        <begin position="267"/>
        <end position="382"/>
    </location>
</feature>
<dbReference type="Proteomes" id="UP000799536">
    <property type="component" value="Unassembled WGS sequence"/>
</dbReference>
<gene>
    <name evidence="2" type="ORF">GQ43DRAFT_490500</name>
</gene>
<accession>A0A9P4MRI8</accession>
<dbReference type="EMBL" id="ML994045">
    <property type="protein sequence ID" value="KAF2199987.1"/>
    <property type="molecule type" value="Genomic_DNA"/>
</dbReference>
<sequence>MIGMLEFPPSFYPLPATIKEPPYVIFQIAGKDVSKHLPTNIPLNMLLHFSSLAKGFLSRPSSSTTSAPQPDPYIYQFGPTHTPFVLMELPERVHYEGLRHVIHKMQTVSRIRSSIPEEMQKADIVTSLRIMRAWNAFGLPKAGCDALDMHVLAMIWNNPDWKGIELSCIWMHYPHDSVYVMETVKHIIMAHLGGTLDAREMRMVRKAIQQDPEKRAVFDRVAELEDKKLDTLVKEGKLLTDANLQRHTKDVKISEVVAKFDNVKVGEESGSTAKSKRATSIRSVTQDEGGAKVRIRRSGSINSESRETGKEDGMTRVRIRRTKSKSVRSASDASGSPSKATLGLGIMNSDMDKTVQDGITDGNEKAADSETASSTSQTAVGVGITDDTTKRVQQSNIVKGFPRTLDYMDY</sequence>
<reference evidence="2" key="1">
    <citation type="journal article" date="2020" name="Stud. Mycol.">
        <title>101 Dothideomycetes genomes: a test case for predicting lifestyles and emergence of pathogens.</title>
        <authorList>
            <person name="Haridas S."/>
            <person name="Albert R."/>
            <person name="Binder M."/>
            <person name="Bloem J."/>
            <person name="Labutti K."/>
            <person name="Salamov A."/>
            <person name="Andreopoulos B."/>
            <person name="Baker S."/>
            <person name="Barry K."/>
            <person name="Bills G."/>
            <person name="Bluhm B."/>
            <person name="Cannon C."/>
            <person name="Castanera R."/>
            <person name="Culley D."/>
            <person name="Daum C."/>
            <person name="Ezra D."/>
            <person name="Gonzalez J."/>
            <person name="Henrissat B."/>
            <person name="Kuo A."/>
            <person name="Liang C."/>
            <person name="Lipzen A."/>
            <person name="Lutzoni F."/>
            <person name="Magnuson J."/>
            <person name="Mondo S."/>
            <person name="Nolan M."/>
            <person name="Ohm R."/>
            <person name="Pangilinan J."/>
            <person name="Park H.-J."/>
            <person name="Ramirez L."/>
            <person name="Alfaro M."/>
            <person name="Sun H."/>
            <person name="Tritt A."/>
            <person name="Yoshinaga Y."/>
            <person name="Zwiers L.-H."/>
            <person name="Turgeon B."/>
            <person name="Goodwin S."/>
            <person name="Spatafora J."/>
            <person name="Crous P."/>
            <person name="Grigoriev I."/>
        </authorList>
    </citation>
    <scope>NUCLEOTIDE SEQUENCE</scope>
    <source>
        <strain evidence="2">ATCC 74209</strain>
    </source>
</reference>
<keyword evidence="3" id="KW-1185">Reference proteome</keyword>
<evidence type="ECO:0000313" key="2">
    <source>
        <dbReference type="EMBL" id="KAF2199987.1"/>
    </source>
</evidence>
<evidence type="ECO:0000313" key="3">
    <source>
        <dbReference type="Proteomes" id="UP000799536"/>
    </source>
</evidence>
<proteinExistence type="predicted"/>
<comment type="caution">
    <text evidence="2">The sequence shown here is derived from an EMBL/GenBank/DDBJ whole genome shotgun (WGS) entry which is preliminary data.</text>
</comment>
<name>A0A9P4MRI8_9PLEO</name>
<feature type="compositionally biased region" description="Basic residues" evidence="1">
    <location>
        <begin position="317"/>
        <end position="326"/>
    </location>
</feature>
<feature type="compositionally biased region" description="Polar residues" evidence="1">
    <location>
        <begin position="327"/>
        <end position="339"/>
    </location>
</feature>
<protein>
    <submittedName>
        <fullName evidence="2">Uncharacterized protein</fullName>
    </submittedName>
</protein>